<evidence type="ECO:0000259" key="2">
    <source>
        <dbReference type="PROSITE" id="PS50011"/>
    </source>
</evidence>
<dbReference type="PROSITE" id="PS50011">
    <property type="entry name" value="PROTEIN_KINASE_DOM"/>
    <property type="match status" value="1"/>
</dbReference>
<proteinExistence type="predicted"/>
<dbReference type="PANTHER" id="PTHR27003">
    <property type="entry name" value="OS07G0166700 PROTEIN"/>
    <property type="match status" value="1"/>
</dbReference>
<feature type="region of interest" description="Disordered" evidence="1">
    <location>
        <begin position="189"/>
        <end position="348"/>
    </location>
</feature>
<name>A0AAD5BVV8_AMBAR</name>
<evidence type="ECO:0000313" key="3">
    <source>
        <dbReference type="EMBL" id="KAI7730592.1"/>
    </source>
</evidence>
<dbReference type="PANTHER" id="PTHR27003:SF363">
    <property type="entry name" value="PROTEIN KINASE DOMAIN-CONTAINING PROTEIN"/>
    <property type="match status" value="1"/>
</dbReference>
<dbReference type="EMBL" id="JAMZMK010010724">
    <property type="protein sequence ID" value="KAI7730592.1"/>
    <property type="molecule type" value="Genomic_DNA"/>
</dbReference>
<keyword evidence="4" id="KW-1185">Reference proteome</keyword>
<dbReference type="GO" id="GO:0004714">
    <property type="term" value="F:transmembrane receptor protein tyrosine kinase activity"/>
    <property type="evidence" value="ECO:0007669"/>
    <property type="project" value="InterPro"/>
</dbReference>
<dbReference type="InterPro" id="IPR011009">
    <property type="entry name" value="Kinase-like_dom_sf"/>
</dbReference>
<organism evidence="3 4">
    <name type="scientific">Ambrosia artemisiifolia</name>
    <name type="common">Common ragweed</name>
    <dbReference type="NCBI Taxonomy" id="4212"/>
    <lineage>
        <taxon>Eukaryota</taxon>
        <taxon>Viridiplantae</taxon>
        <taxon>Streptophyta</taxon>
        <taxon>Embryophyta</taxon>
        <taxon>Tracheophyta</taxon>
        <taxon>Spermatophyta</taxon>
        <taxon>Magnoliopsida</taxon>
        <taxon>eudicotyledons</taxon>
        <taxon>Gunneridae</taxon>
        <taxon>Pentapetalae</taxon>
        <taxon>asterids</taxon>
        <taxon>campanulids</taxon>
        <taxon>Asterales</taxon>
        <taxon>Asteraceae</taxon>
        <taxon>Asteroideae</taxon>
        <taxon>Heliantheae alliance</taxon>
        <taxon>Heliantheae</taxon>
        <taxon>Ambrosia</taxon>
    </lineage>
</organism>
<feature type="compositionally biased region" description="Polar residues" evidence="1">
    <location>
        <begin position="360"/>
        <end position="376"/>
    </location>
</feature>
<dbReference type="Proteomes" id="UP001206925">
    <property type="component" value="Unassembled WGS sequence"/>
</dbReference>
<protein>
    <recommendedName>
        <fullName evidence="2">Protein kinase domain-containing protein</fullName>
    </recommendedName>
</protein>
<feature type="domain" description="Protein kinase" evidence="2">
    <location>
        <begin position="1"/>
        <end position="173"/>
    </location>
</feature>
<dbReference type="GO" id="GO:0005524">
    <property type="term" value="F:ATP binding"/>
    <property type="evidence" value="ECO:0007669"/>
    <property type="project" value="InterPro"/>
</dbReference>
<feature type="compositionally biased region" description="Polar residues" evidence="1">
    <location>
        <begin position="438"/>
        <end position="447"/>
    </location>
</feature>
<dbReference type="Gene3D" id="1.10.510.10">
    <property type="entry name" value="Transferase(Phosphotransferase) domain 1"/>
    <property type="match status" value="1"/>
</dbReference>
<dbReference type="AlphaFoldDB" id="A0AAD5BVV8"/>
<feature type="compositionally biased region" description="Basic and acidic residues" evidence="1">
    <location>
        <begin position="304"/>
        <end position="319"/>
    </location>
</feature>
<dbReference type="SMART" id="SM00219">
    <property type="entry name" value="TyrKc"/>
    <property type="match status" value="1"/>
</dbReference>
<feature type="compositionally biased region" description="Basic and acidic residues" evidence="1">
    <location>
        <begin position="333"/>
        <end position="344"/>
    </location>
</feature>
<comment type="caution">
    <text evidence="3">The sequence shown here is derived from an EMBL/GenBank/DDBJ whole genome shotgun (WGS) entry which is preliminary data.</text>
</comment>
<feature type="compositionally biased region" description="Basic and acidic residues" evidence="1">
    <location>
        <begin position="450"/>
        <end position="464"/>
    </location>
</feature>
<feature type="compositionally biased region" description="Polar residues" evidence="1">
    <location>
        <begin position="390"/>
        <end position="416"/>
    </location>
</feature>
<evidence type="ECO:0000313" key="4">
    <source>
        <dbReference type="Proteomes" id="UP001206925"/>
    </source>
</evidence>
<feature type="compositionally biased region" description="Basic and acidic residues" evidence="1">
    <location>
        <begin position="205"/>
        <end position="231"/>
    </location>
</feature>
<dbReference type="SUPFAM" id="SSF56112">
    <property type="entry name" value="Protein kinase-like (PK-like)"/>
    <property type="match status" value="1"/>
</dbReference>
<dbReference type="InterPro" id="IPR020635">
    <property type="entry name" value="Tyr_kinase_cat_dom"/>
</dbReference>
<feature type="region of interest" description="Disordered" evidence="1">
    <location>
        <begin position="360"/>
        <end position="464"/>
    </location>
</feature>
<dbReference type="GO" id="GO:0009506">
    <property type="term" value="C:plasmodesma"/>
    <property type="evidence" value="ECO:0007669"/>
    <property type="project" value="TreeGrafter"/>
</dbReference>
<dbReference type="Pfam" id="PF00069">
    <property type="entry name" value="Pkinase"/>
    <property type="match status" value="1"/>
</dbReference>
<gene>
    <name evidence="3" type="ORF">M8C21_030152</name>
</gene>
<dbReference type="InterPro" id="IPR045272">
    <property type="entry name" value="ANXUR1/2-like"/>
</dbReference>
<evidence type="ECO:0000256" key="1">
    <source>
        <dbReference type="SAM" id="MobiDB-lite"/>
    </source>
</evidence>
<feature type="compositionally biased region" description="Acidic residues" evidence="1">
    <location>
        <begin position="255"/>
        <end position="266"/>
    </location>
</feature>
<reference evidence="3" key="1">
    <citation type="submission" date="2022-06" db="EMBL/GenBank/DDBJ databases">
        <title>Uncovering the hologenomic basis of an extraordinary plant invasion.</title>
        <authorList>
            <person name="Bieker V.C."/>
            <person name="Martin M.D."/>
            <person name="Gilbert T."/>
            <person name="Hodgins K."/>
            <person name="Battlay P."/>
            <person name="Petersen B."/>
            <person name="Wilson J."/>
        </authorList>
    </citation>
    <scope>NUCLEOTIDE SEQUENCE</scope>
    <source>
        <strain evidence="3">AA19_3_7</strain>
        <tissue evidence="3">Leaf</tissue>
    </source>
</reference>
<feature type="compositionally biased region" description="Polar residues" evidence="1">
    <location>
        <begin position="288"/>
        <end position="303"/>
    </location>
</feature>
<dbReference type="InterPro" id="IPR000719">
    <property type="entry name" value="Prot_kinase_dom"/>
</dbReference>
<accession>A0AAD5BVV8</accession>
<feature type="non-terminal residue" evidence="3">
    <location>
        <position position="464"/>
    </location>
</feature>
<sequence>QRHQICLGAARGLEYLHSGDESVNSNPCIIHGNLKLSKILLNNDAVSSNFEAKVSGFGLPKLLPGHVEIGPRTPEKLTKESDVYSFGVILLEVLCGVPELVDTDDYQERHVAELVPKRLEQNMLRKIVHFDIRDEITTESLETYAKIACQCVRENPEERPTMSEVVIELEKALRLQGGKVSDVQIFGSSGIGQPDVAVGEDDHEGETMRSDITEEEPKRNEETTDVNDKDINLGGKVSDKLLASSNGNGLSEVPVGEDDQEGDDNGETMSSTITEEESKEDAEKENVNVPNGTEETTVDLNSNEESKIVGENKVNDESKITTSSSSYANEPLPDERSATKEKGKGLMMMNTHNPDIMEVQNSAVSDSNGKAGSLNTEKPEVIINDRGGDYSNSAIQIQESESKRSNSTCSESSNVDDTAASDYLLPKSPDNVGENWTDLGQAQNQNMKMLDPRSRPSKIDQGNK</sequence>
<dbReference type="GO" id="GO:0005886">
    <property type="term" value="C:plasma membrane"/>
    <property type="evidence" value="ECO:0007669"/>
    <property type="project" value="TreeGrafter"/>
</dbReference>